<feature type="signal peptide" evidence="1">
    <location>
        <begin position="1"/>
        <end position="22"/>
    </location>
</feature>
<evidence type="ECO:0000313" key="5">
    <source>
        <dbReference type="Proteomes" id="UP000275281"/>
    </source>
</evidence>
<reference evidence="4 5" key="1">
    <citation type="submission" date="2018-11" db="EMBL/GenBank/DDBJ databases">
        <authorList>
            <person name="Ye M.-Q."/>
            <person name="Du Z.-J."/>
        </authorList>
    </citation>
    <scope>NUCLEOTIDE SEQUENCE [LARGE SCALE GENOMIC DNA]</scope>
    <source>
        <strain evidence="4 5">U0105</strain>
    </source>
</reference>
<dbReference type="Pfam" id="PF11954">
    <property type="entry name" value="DUF3471"/>
    <property type="match status" value="1"/>
</dbReference>
<name>A0A3N5Y0K2_9ALTE</name>
<proteinExistence type="predicted"/>
<dbReference type="PANTHER" id="PTHR46825">
    <property type="entry name" value="D-ALANYL-D-ALANINE-CARBOXYPEPTIDASE/ENDOPEPTIDASE AMPH"/>
    <property type="match status" value="1"/>
</dbReference>
<comment type="caution">
    <text evidence="4">The sequence shown here is derived from an EMBL/GenBank/DDBJ whole genome shotgun (WGS) entry which is preliminary data.</text>
</comment>
<evidence type="ECO:0000256" key="1">
    <source>
        <dbReference type="SAM" id="SignalP"/>
    </source>
</evidence>
<feature type="domain" description="Beta-lactamase-related" evidence="2">
    <location>
        <begin position="31"/>
        <end position="362"/>
    </location>
</feature>
<dbReference type="PANTHER" id="PTHR46825:SF15">
    <property type="entry name" value="BETA-LACTAMASE-RELATED DOMAIN-CONTAINING PROTEIN"/>
    <property type="match status" value="1"/>
</dbReference>
<evidence type="ECO:0000259" key="3">
    <source>
        <dbReference type="Pfam" id="PF11954"/>
    </source>
</evidence>
<dbReference type="OrthoDB" id="119951at2"/>
<dbReference type="InterPro" id="IPR001466">
    <property type="entry name" value="Beta-lactam-related"/>
</dbReference>
<organism evidence="4 5">
    <name type="scientific">Alteromonas sediminis</name>
    <dbReference type="NCBI Taxonomy" id="2259342"/>
    <lineage>
        <taxon>Bacteria</taxon>
        <taxon>Pseudomonadati</taxon>
        <taxon>Pseudomonadota</taxon>
        <taxon>Gammaproteobacteria</taxon>
        <taxon>Alteromonadales</taxon>
        <taxon>Alteromonadaceae</taxon>
        <taxon>Alteromonas/Salinimonas group</taxon>
        <taxon>Alteromonas</taxon>
    </lineage>
</organism>
<dbReference type="InterPro" id="IPR012338">
    <property type="entry name" value="Beta-lactam/transpept-like"/>
</dbReference>
<dbReference type="RefSeq" id="WP_124027987.1">
    <property type="nucleotide sequence ID" value="NZ_JBHRSN010000006.1"/>
</dbReference>
<feature type="chain" id="PRO_5018327590" evidence="1">
    <location>
        <begin position="23"/>
        <end position="516"/>
    </location>
</feature>
<dbReference type="Gene3D" id="3.40.710.10">
    <property type="entry name" value="DD-peptidase/beta-lactamase superfamily"/>
    <property type="match status" value="1"/>
</dbReference>
<dbReference type="AlphaFoldDB" id="A0A3N5Y0K2"/>
<dbReference type="Gene3D" id="2.40.128.600">
    <property type="match status" value="1"/>
</dbReference>
<dbReference type="Pfam" id="PF00144">
    <property type="entry name" value="Beta-lactamase"/>
    <property type="match status" value="1"/>
</dbReference>
<dbReference type="GO" id="GO:0016787">
    <property type="term" value="F:hydrolase activity"/>
    <property type="evidence" value="ECO:0007669"/>
    <property type="project" value="UniProtKB-KW"/>
</dbReference>
<protein>
    <submittedName>
        <fullName evidence="4">Serine hydrolase</fullName>
    </submittedName>
</protein>
<evidence type="ECO:0000313" key="4">
    <source>
        <dbReference type="EMBL" id="RPJ66630.1"/>
    </source>
</evidence>
<accession>A0A3N5Y0K2</accession>
<dbReference type="EMBL" id="RPOK01000003">
    <property type="protein sequence ID" value="RPJ66630.1"/>
    <property type="molecule type" value="Genomic_DNA"/>
</dbReference>
<feature type="domain" description="Peptidase S12 Pab87-related C-terminal" evidence="3">
    <location>
        <begin position="420"/>
        <end position="493"/>
    </location>
</feature>
<dbReference type="InterPro" id="IPR050491">
    <property type="entry name" value="AmpC-like"/>
</dbReference>
<keyword evidence="4" id="KW-0378">Hydrolase</keyword>
<keyword evidence="5" id="KW-1185">Reference proteome</keyword>
<evidence type="ECO:0000259" key="2">
    <source>
        <dbReference type="Pfam" id="PF00144"/>
    </source>
</evidence>
<dbReference type="Proteomes" id="UP000275281">
    <property type="component" value="Unassembled WGS sequence"/>
</dbReference>
<keyword evidence="1" id="KW-0732">Signal</keyword>
<dbReference type="SUPFAM" id="SSF56601">
    <property type="entry name" value="beta-lactamase/transpeptidase-like"/>
    <property type="match status" value="1"/>
</dbReference>
<sequence>MPIPLIRTFFFILLLQSPLALANQWNAAFLDKTITDSLATFETPGMAVAVVHNGEVIYNKGFGLADIESNRAVTPNTYFRLASTSKAFTAAALSILVDEGKLAWSDRVIDYLPQFRLKDDYATAHFRIEDLLTHNSGLPGGAGDSMIWPEPGGFTRQEVIEKLRFLTPVAAYQQQYGYSNVLYITAGELIEKVSGMPFEQFVNNRLFSAMGMNCFTGEVPKSVVSNSATPYGFSSENTFYPIPRNAISGPAQMSAAAGGMVCSADQMTKWLSALLSPETLPFSEQQLEKAWRPHTILSIDDTDIAWDGTHFRGYGLGWRISNHGEYRHISHTGTLSGYQAYVVIIPELKLGAVVLNNGSNYGARGAVMQTITKMFTHPAPIRDWVEAYEEFQQEQEEKYQHLSAKPEPLLAMSINDDAVMGQYTDNWFGGLTIVQSDDTLRIAFEKMPTLKGTLEPFQDNIYLIRWDNQNAASDAFIEFHVDISRDITHATLYPYRKNVPTNHGWRDMKFIKELEK</sequence>
<gene>
    <name evidence="4" type="ORF">DRW07_11145</name>
</gene>
<dbReference type="InterPro" id="IPR021860">
    <property type="entry name" value="Peptidase_S12_Pab87-rel_C"/>
</dbReference>